<protein>
    <submittedName>
        <fullName evidence="1">Uncharacterized protein</fullName>
    </submittedName>
</protein>
<organism evidence="1">
    <name type="scientific">Pseudoalteromonas citrea DSM 8771</name>
    <dbReference type="NCBI Taxonomy" id="1117314"/>
    <lineage>
        <taxon>Bacteria</taxon>
        <taxon>Pseudomonadati</taxon>
        <taxon>Pseudomonadota</taxon>
        <taxon>Gammaproteobacteria</taxon>
        <taxon>Alteromonadales</taxon>
        <taxon>Pseudoalteromonadaceae</taxon>
        <taxon>Pseudoalteromonas</taxon>
    </lineage>
</organism>
<name>U1JVP0_9GAMM</name>
<evidence type="ECO:0000313" key="1">
    <source>
        <dbReference type="EMBL" id="ERG20675.1"/>
    </source>
</evidence>
<comment type="caution">
    <text evidence="1">The sequence shown here is derived from an EMBL/GenBank/DDBJ whole genome shotgun (WGS) entry which is preliminary data.</text>
</comment>
<proteinExistence type="predicted"/>
<sequence length="71" mass="8259">MHCYKQQVRIPKQHRHSVYNSSVQAHYALQGYKMYSIKLDIDIKVGSEKFLVTDMIAINLTMIDSVPNLTF</sequence>
<accession>U1JVP0</accession>
<reference evidence="1" key="1">
    <citation type="journal article" date="2012" name="J. Bacteriol.">
        <title>Genome sequences of type strains of seven species of the marine bacterium Pseudoalteromonas.</title>
        <authorList>
            <person name="Xie B.B."/>
            <person name="Shu Y.L."/>
            <person name="Qin Q.L."/>
            <person name="Rong J.C."/>
            <person name="Zhang X.Y."/>
            <person name="Chen X.L."/>
            <person name="Shi M."/>
            <person name="He H.L."/>
            <person name="Zhou B.C."/>
            <person name="Zhang Y.Z."/>
        </authorList>
    </citation>
    <scope>NUCLEOTIDE SEQUENCE [LARGE SCALE GENOMIC DNA]</scope>
    <source>
        <strain evidence="1">NCIMB 1889</strain>
    </source>
</reference>
<reference evidence="1" key="2">
    <citation type="submission" date="2013-04" db="EMBL/GenBank/DDBJ databases">
        <title>Genome sequence of Pseudoalteromonas citrea.</title>
        <authorList>
            <person name="Xie B.-B."/>
            <person name="Rong J.-C."/>
            <person name="Qin Q.-L."/>
            <person name="Shu Y.-L."/>
            <person name="Zhang Y.-Z."/>
        </authorList>
    </citation>
    <scope>NUCLEOTIDE SEQUENCE</scope>
    <source>
        <strain evidence="1">NCIMB 1889</strain>
    </source>
</reference>
<dbReference type="AlphaFoldDB" id="U1JVP0"/>
<dbReference type="EMBL" id="AHBZ02000013">
    <property type="protein sequence ID" value="ERG20675.1"/>
    <property type="molecule type" value="Genomic_DNA"/>
</dbReference>
<gene>
    <name evidence="1" type="ORF">PCIT_00393</name>
</gene>